<comment type="caution">
    <text evidence="1">The sequence shown here is derived from an EMBL/GenBank/DDBJ whole genome shotgun (WGS) entry which is preliminary data.</text>
</comment>
<dbReference type="Gene3D" id="1.25.10.10">
    <property type="entry name" value="Leucine-rich Repeat Variant"/>
    <property type="match status" value="1"/>
</dbReference>
<organism evidence="1 2">
    <name type="scientific">Blattamonas nauphoetae</name>
    <dbReference type="NCBI Taxonomy" id="2049346"/>
    <lineage>
        <taxon>Eukaryota</taxon>
        <taxon>Metamonada</taxon>
        <taxon>Preaxostyla</taxon>
        <taxon>Oxymonadida</taxon>
        <taxon>Blattamonas</taxon>
    </lineage>
</organism>
<dbReference type="InterPro" id="IPR016024">
    <property type="entry name" value="ARM-type_fold"/>
</dbReference>
<dbReference type="SUPFAM" id="SSF48371">
    <property type="entry name" value="ARM repeat"/>
    <property type="match status" value="1"/>
</dbReference>
<dbReference type="EMBL" id="JARBJD010000170">
    <property type="protein sequence ID" value="KAK2948718.1"/>
    <property type="molecule type" value="Genomic_DNA"/>
</dbReference>
<gene>
    <name evidence="1" type="ORF">BLNAU_16356</name>
</gene>
<proteinExistence type="predicted"/>
<dbReference type="Proteomes" id="UP001281761">
    <property type="component" value="Unassembled WGS sequence"/>
</dbReference>
<reference evidence="1 2" key="1">
    <citation type="journal article" date="2022" name="bioRxiv">
        <title>Genomics of Preaxostyla Flagellates Illuminates Evolutionary Transitions and the Path Towards Mitochondrial Loss.</title>
        <authorList>
            <person name="Novak L.V.F."/>
            <person name="Treitli S.C."/>
            <person name="Pyrih J."/>
            <person name="Halakuc P."/>
            <person name="Pipaliya S.V."/>
            <person name="Vacek V."/>
            <person name="Brzon O."/>
            <person name="Soukal P."/>
            <person name="Eme L."/>
            <person name="Dacks J.B."/>
            <person name="Karnkowska A."/>
            <person name="Elias M."/>
            <person name="Hampl V."/>
        </authorList>
    </citation>
    <scope>NUCLEOTIDE SEQUENCE [LARGE SCALE GENOMIC DNA]</scope>
    <source>
        <strain evidence="1">NAU3</strain>
        <tissue evidence="1">Gut</tissue>
    </source>
</reference>
<name>A0ABQ9X8H2_9EUKA</name>
<keyword evidence="2" id="KW-1185">Reference proteome</keyword>
<protein>
    <submittedName>
        <fullName evidence="1">Uncharacterized protein</fullName>
    </submittedName>
</protein>
<evidence type="ECO:0000313" key="2">
    <source>
        <dbReference type="Proteomes" id="UP001281761"/>
    </source>
</evidence>
<accession>A0ABQ9X8H2</accession>
<dbReference type="InterPro" id="IPR011989">
    <property type="entry name" value="ARM-like"/>
</dbReference>
<evidence type="ECO:0000313" key="1">
    <source>
        <dbReference type="EMBL" id="KAK2948718.1"/>
    </source>
</evidence>
<sequence length="319" mass="36305">MDNICNETNRSSNLARSDCSPFLNWNEEKLESEDKISVVYRSLVATVKLQPSLDVSLEGKAVKFLKSVDPRTRTSADAFVRSLASSSDDSSPDFVQCIGVLLSSASQLISRAAMQMIKKVHLWCSPNIQLALVKADLIPQLINTLTPLSLSLVEGVHINTCLMTIIRNSTWLTTPYYLRQLEIEDHDGQQAVRETVFQQVLVPSEKLLEIYQDYQPAMKFILHMPIILMIPSCLAFFETDEAIYCFLHHMVQIQWKWNDEGGEEQQMWKTVHRMLRMEGIEDVIEEKLQNDKNGYFGGGIVDDSIIWSTLLGMNLSKQE</sequence>